<keyword evidence="8" id="KW-1185">Reference proteome</keyword>
<name>W0EQT7_9BACT</name>
<dbReference type="InterPro" id="IPR039425">
    <property type="entry name" value="RNA_pol_sigma-70-like"/>
</dbReference>
<dbReference type="EMBL" id="CP007034">
    <property type="protein sequence ID" value="AHF13122.1"/>
    <property type="molecule type" value="Genomic_DNA"/>
</dbReference>
<dbReference type="InterPro" id="IPR036388">
    <property type="entry name" value="WH-like_DNA-bd_sf"/>
</dbReference>
<dbReference type="SUPFAM" id="SSF88659">
    <property type="entry name" value="Sigma3 and sigma4 domains of RNA polymerase sigma factors"/>
    <property type="match status" value="1"/>
</dbReference>
<evidence type="ECO:0000313" key="8">
    <source>
        <dbReference type="Proteomes" id="UP000018901"/>
    </source>
</evidence>
<dbReference type="eggNOG" id="COG1595">
    <property type="taxonomic scope" value="Bacteria"/>
</dbReference>
<evidence type="ECO:0000259" key="5">
    <source>
        <dbReference type="Pfam" id="PF04542"/>
    </source>
</evidence>
<organism evidence="7 8">
    <name type="scientific">Barnesiella viscericola DSM 18177</name>
    <dbReference type="NCBI Taxonomy" id="880074"/>
    <lineage>
        <taxon>Bacteria</taxon>
        <taxon>Pseudomonadati</taxon>
        <taxon>Bacteroidota</taxon>
        <taxon>Bacteroidia</taxon>
        <taxon>Bacteroidales</taxon>
        <taxon>Barnesiellaceae</taxon>
        <taxon>Barnesiella</taxon>
    </lineage>
</organism>
<dbReference type="KEGG" id="bvs:BARVI_10600"/>
<dbReference type="Pfam" id="PF04542">
    <property type="entry name" value="Sigma70_r2"/>
    <property type="match status" value="1"/>
</dbReference>
<feature type="domain" description="RNA polymerase sigma-70 region 2" evidence="5">
    <location>
        <begin position="27"/>
        <end position="93"/>
    </location>
</feature>
<protein>
    <submittedName>
        <fullName evidence="7">RNA polymerase subunit sigma-70</fullName>
    </submittedName>
</protein>
<reference evidence="7 8" key="1">
    <citation type="submission" date="2013-12" db="EMBL/GenBank/DDBJ databases">
        <authorList>
            <consortium name="DOE Joint Genome Institute"/>
            <person name="Eisen J."/>
            <person name="Huntemann M."/>
            <person name="Han J."/>
            <person name="Chen A."/>
            <person name="Kyrpides N."/>
            <person name="Mavromatis K."/>
            <person name="Markowitz V."/>
            <person name="Palaniappan K."/>
            <person name="Ivanova N."/>
            <person name="Schaumberg A."/>
            <person name="Pati A."/>
            <person name="Liolios K."/>
            <person name="Nordberg H.P."/>
            <person name="Cantor M.N."/>
            <person name="Hua S.X."/>
            <person name="Woyke T."/>
        </authorList>
    </citation>
    <scope>NUCLEOTIDE SEQUENCE [LARGE SCALE GENOMIC DNA]</scope>
    <source>
        <strain evidence="8">DSM 18177</strain>
    </source>
</reference>
<dbReference type="GO" id="GO:0016987">
    <property type="term" value="F:sigma factor activity"/>
    <property type="evidence" value="ECO:0007669"/>
    <property type="project" value="UniProtKB-KW"/>
</dbReference>
<evidence type="ECO:0000256" key="4">
    <source>
        <dbReference type="ARBA" id="ARBA00023163"/>
    </source>
</evidence>
<accession>W0EQT7</accession>
<dbReference type="NCBIfam" id="TIGR02937">
    <property type="entry name" value="sigma70-ECF"/>
    <property type="match status" value="1"/>
</dbReference>
<keyword evidence="3" id="KW-0731">Sigma factor</keyword>
<dbReference type="InterPro" id="IPR013324">
    <property type="entry name" value="RNA_pol_sigma_r3/r4-like"/>
</dbReference>
<dbReference type="PANTHER" id="PTHR43133">
    <property type="entry name" value="RNA POLYMERASE ECF-TYPE SIGMA FACTO"/>
    <property type="match status" value="1"/>
</dbReference>
<proteinExistence type="inferred from homology"/>
<dbReference type="InterPro" id="IPR014284">
    <property type="entry name" value="RNA_pol_sigma-70_dom"/>
</dbReference>
<evidence type="ECO:0000256" key="3">
    <source>
        <dbReference type="ARBA" id="ARBA00023082"/>
    </source>
</evidence>
<comment type="similarity">
    <text evidence="1">Belongs to the sigma-70 factor family. ECF subfamily.</text>
</comment>
<sequence>MENEKFENEMLLVAALKIDSHEAFVKIFRHYYSDLVIFASRFIPDKETREDIVQEAFVKIWTNRKVLEIRTSLRTYLISLVQHLALDEIKHRKVKTLYQDMNHEIIMSLPADEHVMYSELSDAIDNLLSQLQPDVLETYRLSRTHNLKYTEIAEKLNISVRTVESRVSKTVKFLQQNLKDYKIIIYWILTFQHLL</sequence>
<dbReference type="STRING" id="880074.BARVI_10600"/>
<dbReference type="InterPro" id="IPR013325">
    <property type="entry name" value="RNA_pol_sigma_r2"/>
</dbReference>
<dbReference type="Gene3D" id="1.10.10.10">
    <property type="entry name" value="Winged helix-like DNA-binding domain superfamily/Winged helix DNA-binding domain"/>
    <property type="match status" value="1"/>
</dbReference>
<dbReference type="InterPro" id="IPR013249">
    <property type="entry name" value="RNA_pol_sigma70_r4_t2"/>
</dbReference>
<dbReference type="SUPFAM" id="SSF88946">
    <property type="entry name" value="Sigma2 domain of RNA polymerase sigma factors"/>
    <property type="match status" value="1"/>
</dbReference>
<dbReference type="GeneID" id="90529839"/>
<dbReference type="RefSeq" id="WP_025279173.1">
    <property type="nucleotide sequence ID" value="NZ_CP007034.1"/>
</dbReference>
<gene>
    <name evidence="7" type="ORF">BARVI_10600</name>
</gene>
<evidence type="ECO:0000256" key="2">
    <source>
        <dbReference type="ARBA" id="ARBA00023015"/>
    </source>
</evidence>
<dbReference type="OrthoDB" id="1119198at2"/>
<evidence type="ECO:0000313" key="7">
    <source>
        <dbReference type="EMBL" id="AHF13122.1"/>
    </source>
</evidence>
<evidence type="ECO:0000259" key="6">
    <source>
        <dbReference type="Pfam" id="PF08281"/>
    </source>
</evidence>
<dbReference type="Gene3D" id="1.10.1740.10">
    <property type="match status" value="1"/>
</dbReference>
<dbReference type="GO" id="GO:0006352">
    <property type="term" value="P:DNA-templated transcription initiation"/>
    <property type="evidence" value="ECO:0007669"/>
    <property type="project" value="InterPro"/>
</dbReference>
<dbReference type="InterPro" id="IPR007627">
    <property type="entry name" value="RNA_pol_sigma70_r2"/>
</dbReference>
<feature type="domain" description="RNA polymerase sigma factor 70 region 4 type 2" evidence="6">
    <location>
        <begin position="122"/>
        <end position="174"/>
    </location>
</feature>
<dbReference type="NCBIfam" id="TIGR02985">
    <property type="entry name" value="Sig70_bacteroi1"/>
    <property type="match status" value="1"/>
</dbReference>
<keyword evidence="2" id="KW-0805">Transcription regulation</keyword>
<dbReference type="InterPro" id="IPR014327">
    <property type="entry name" value="RNA_pol_sigma70_bacteroid"/>
</dbReference>
<dbReference type="AlphaFoldDB" id="W0EQT7"/>
<dbReference type="HOGENOM" id="CLU_047691_4_1_10"/>
<evidence type="ECO:0000256" key="1">
    <source>
        <dbReference type="ARBA" id="ARBA00010641"/>
    </source>
</evidence>
<keyword evidence="4" id="KW-0804">Transcription</keyword>
<dbReference type="GO" id="GO:0003677">
    <property type="term" value="F:DNA binding"/>
    <property type="evidence" value="ECO:0007669"/>
    <property type="project" value="InterPro"/>
</dbReference>
<dbReference type="Pfam" id="PF08281">
    <property type="entry name" value="Sigma70_r4_2"/>
    <property type="match status" value="1"/>
</dbReference>
<dbReference type="Proteomes" id="UP000018901">
    <property type="component" value="Chromosome"/>
</dbReference>
<dbReference type="PANTHER" id="PTHR43133:SF46">
    <property type="entry name" value="RNA POLYMERASE SIGMA-70 FACTOR ECF SUBFAMILY"/>
    <property type="match status" value="1"/>
</dbReference>